<dbReference type="PANTHER" id="PTHR33529">
    <property type="entry name" value="SLR0882 PROTEIN-RELATED"/>
    <property type="match status" value="1"/>
</dbReference>
<evidence type="ECO:0000256" key="2">
    <source>
        <dbReference type="ARBA" id="ARBA00022475"/>
    </source>
</evidence>
<sequence length="340" mass="38885">MPKTSSYLLRSFSGLFFSIFLPIIVIGSLILFVRIAKLTEVTQMSAGEMLLMYGYSMPTILFYTLPVTFFAALVLTLAKLSNEFENVVLFSFGISPHRLVRFFYPVVALIVALLLMLSLALIPITKQLTKSFISYKSMHAVLNIEASQFGQKFGDWLVFLESKEKRSNTLHNIVLYNASNPLEEQILIAKTGSFFNENGTLGLMLNNGQAYRIKNDTVDQVNYSVMKIYDTHEYKPFSYQNLKEYWLLAFKDRKRLKDLVIFIAISFFPLVTLYYAFAYGVIHPRYQKNYGYLTILLATALYYGIVSAIAKNSVTGAFGFALLFMLTGVILFYIRVQKRF</sequence>
<feature type="transmembrane region" description="Helical" evidence="6">
    <location>
        <begin position="99"/>
        <end position="122"/>
    </location>
</feature>
<evidence type="ECO:0000256" key="5">
    <source>
        <dbReference type="ARBA" id="ARBA00023136"/>
    </source>
</evidence>
<dbReference type="InterPro" id="IPR005495">
    <property type="entry name" value="LptG/LptF_permease"/>
</dbReference>
<accession>A0ABN6WVL1</accession>
<keyword evidence="8" id="KW-1185">Reference proteome</keyword>
<feature type="transmembrane region" description="Helical" evidence="6">
    <location>
        <begin position="12"/>
        <end position="35"/>
    </location>
</feature>
<dbReference type="Pfam" id="PF03739">
    <property type="entry name" value="LptF_LptG"/>
    <property type="match status" value="1"/>
</dbReference>
<keyword evidence="3 6" id="KW-0812">Transmembrane</keyword>
<evidence type="ECO:0000256" key="6">
    <source>
        <dbReference type="SAM" id="Phobius"/>
    </source>
</evidence>
<keyword evidence="2" id="KW-1003">Cell membrane</keyword>
<name>A0ABN6WVL1_9BACT</name>
<evidence type="ECO:0000313" key="8">
    <source>
        <dbReference type="Proteomes" id="UP001321445"/>
    </source>
</evidence>
<dbReference type="PANTHER" id="PTHR33529:SF7">
    <property type="entry name" value="LIPOPOLYSACCHARIDE EXPORT SYSTEM PERMEASE PROTEIN LPTF"/>
    <property type="match status" value="1"/>
</dbReference>
<organism evidence="7 8">
    <name type="scientific">Hydrogenimonas cancrithermarum</name>
    <dbReference type="NCBI Taxonomy" id="2993563"/>
    <lineage>
        <taxon>Bacteria</taxon>
        <taxon>Pseudomonadati</taxon>
        <taxon>Campylobacterota</taxon>
        <taxon>Epsilonproteobacteria</taxon>
        <taxon>Campylobacterales</taxon>
        <taxon>Hydrogenimonadaceae</taxon>
        <taxon>Hydrogenimonas</taxon>
    </lineage>
</organism>
<keyword evidence="4 6" id="KW-1133">Transmembrane helix</keyword>
<comment type="subcellular location">
    <subcellularLocation>
        <location evidence="1">Cell membrane</location>
        <topology evidence="1">Multi-pass membrane protein</topology>
    </subcellularLocation>
</comment>
<reference evidence="7 8" key="1">
    <citation type="submission" date="2023-03" db="EMBL/GenBank/DDBJ databases">
        <title>Description of Hydrogenimonas sp. ISO32.</title>
        <authorList>
            <person name="Mino S."/>
            <person name="Fukazawa S."/>
            <person name="Sawabe T."/>
        </authorList>
    </citation>
    <scope>NUCLEOTIDE SEQUENCE [LARGE SCALE GENOMIC DNA]</scope>
    <source>
        <strain evidence="7 8">ISO32</strain>
    </source>
</reference>
<dbReference type="RefSeq" id="WP_286337419.1">
    <property type="nucleotide sequence ID" value="NZ_AP027370.1"/>
</dbReference>
<feature type="transmembrane region" description="Helical" evidence="6">
    <location>
        <begin position="259"/>
        <end position="278"/>
    </location>
</feature>
<dbReference type="EMBL" id="AP027370">
    <property type="protein sequence ID" value="BDY12217.1"/>
    <property type="molecule type" value="Genomic_DNA"/>
</dbReference>
<feature type="transmembrane region" description="Helical" evidence="6">
    <location>
        <begin position="316"/>
        <end position="334"/>
    </location>
</feature>
<keyword evidence="5 6" id="KW-0472">Membrane</keyword>
<evidence type="ECO:0000313" key="7">
    <source>
        <dbReference type="EMBL" id="BDY12217.1"/>
    </source>
</evidence>
<dbReference type="Proteomes" id="UP001321445">
    <property type="component" value="Chromosome"/>
</dbReference>
<proteinExistence type="predicted"/>
<feature type="transmembrane region" description="Helical" evidence="6">
    <location>
        <begin position="55"/>
        <end position="78"/>
    </location>
</feature>
<evidence type="ECO:0000256" key="4">
    <source>
        <dbReference type="ARBA" id="ARBA00022989"/>
    </source>
</evidence>
<evidence type="ECO:0000256" key="3">
    <source>
        <dbReference type="ARBA" id="ARBA00022692"/>
    </source>
</evidence>
<feature type="transmembrane region" description="Helical" evidence="6">
    <location>
        <begin position="290"/>
        <end position="310"/>
    </location>
</feature>
<gene>
    <name evidence="7" type="ORF">HCR_05290</name>
</gene>
<evidence type="ECO:0000256" key="1">
    <source>
        <dbReference type="ARBA" id="ARBA00004651"/>
    </source>
</evidence>
<protein>
    <submittedName>
        <fullName evidence="7">Permease</fullName>
    </submittedName>
</protein>